<accession>A0A7Z0QKA9</accession>
<evidence type="ECO:0000313" key="1">
    <source>
        <dbReference type="EMBL" id="NYY94950.1"/>
    </source>
</evidence>
<organism evidence="1">
    <name type="scientific">Bradyrhizobium barranii subsp. barranii</name>
    <dbReference type="NCBI Taxonomy" id="2823807"/>
    <lineage>
        <taxon>Bacteria</taxon>
        <taxon>Pseudomonadati</taxon>
        <taxon>Pseudomonadota</taxon>
        <taxon>Alphaproteobacteria</taxon>
        <taxon>Hyphomicrobiales</taxon>
        <taxon>Nitrobacteraceae</taxon>
        <taxon>Bradyrhizobium</taxon>
        <taxon>Bradyrhizobium barranii</taxon>
    </lineage>
</organism>
<reference evidence="2 3" key="3">
    <citation type="journal article" date="2022" name="Int. J. Syst. Evol. Microbiol.">
        <title>Strains of Bradyrhizobium barranii sp. nov. associated with legumes native to Canada are symbionts of soybeans and belong to different subspecies (subsp. barranii subsp. nov. and subsp. apii subsp. nov.) and symbiovars (sv. glycinearum and sv. septentrionale).</title>
        <authorList>
            <person name="Bromfield E.S.P."/>
            <person name="Cloutier S."/>
            <person name="Wasai-Hara S."/>
            <person name="Minamisawa K."/>
        </authorList>
    </citation>
    <scope>NUCLEOTIDE SEQUENCE [LARGE SCALE GENOMIC DNA]</scope>
    <source>
        <strain evidence="2 3">323S2</strain>
    </source>
</reference>
<evidence type="ECO:0000313" key="2">
    <source>
        <dbReference type="EMBL" id="UGX98228.1"/>
    </source>
</evidence>
<protein>
    <submittedName>
        <fullName evidence="1">Uncharacterized protein</fullName>
    </submittedName>
</protein>
<name>A0A7Z0QKA9_9BRAD</name>
<gene>
    <name evidence="2" type="ORF">G6321_00025125</name>
    <name evidence="1" type="ORF">G6321_43090</name>
</gene>
<dbReference type="EMBL" id="CP088280">
    <property type="protein sequence ID" value="UGX98228.1"/>
    <property type="molecule type" value="Genomic_DNA"/>
</dbReference>
<dbReference type="AlphaFoldDB" id="A0A7Z0QKA9"/>
<proteinExistence type="predicted"/>
<dbReference type="RefSeq" id="WP_166341490.1">
    <property type="nucleotide sequence ID" value="NZ_CP088280.1"/>
</dbReference>
<reference evidence="2 3" key="1">
    <citation type="journal article" date="2017" name="Syst. Appl. Microbiol.">
        <title>Soybeans inoculated with root zone soils of Canadian native legumes harbour diverse and novel Bradyrhizobium spp. that possess agricultural potential.</title>
        <authorList>
            <person name="Bromfield E.S.P."/>
            <person name="Cloutier S."/>
            <person name="Tambong J.T."/>
            <person name="Tran Thi T.V."/>
        </authorList>
    </citation>
    <scope>NUCLEOTIDE SEQUENCE [LARGE SCALE GENOMIC DNA]</scope>
    <source>
        <strain evidence="2 3">323S2</strain>
    </source>
</reference>
<dbReference type="EMBL" id="JACBFH010000001">
    <property type="protein sequence ID" value="NYY94950.1"/>
    <property type="molecule type" value="Genomic_DNA"/>
</dbReference>
<reference evidence="1" key="2">
    <citation type="submission" date="2020-06" db="EMBL/GenBank/DDBJ databases">
        <title>Whole Genome Sequence of Bradyrhizobium sp. Strain 323S2.</title>
        <authorList>
            <person name="Bromfield E.S.P."/>
        </authorList>
    </citation>
    <scope>NUCLEOTIDE SEQUENCE [LARGE SCALE GENOMIC DNA]</scope>
    <source>
        <strain evidence="1">323S2</strain>
    </source>
</reference>
<evidence type="ECO:0000313" key="3">
    <source>
        <dbReference type="Proteomes" id="UP000564836"/>
    </source>
</evidence>
<dbReference type="Proteomes" id="UP000564836">
    <property type="component" value="Chromosome"/>
</dbReference>
<sequence>MSIGSEPFELLADFPGWTTGFDLQARQEQSRTAGGVTYVKDLGPPLWTLKAQSKVLTPNVLDHWRARLKVLEGGLYTFLGYPLSRVYPISYPKGSWPTGGSFDGVSAALLSINANRKAVRLEDLPAGFKFVIGDYLAIGVDLHQVVEATTADGSGRTPEFEVRPHIWPGVAAGASAVKVYRPACVMALVPGSVSTDASLSGWGSIAFQGIEIR</sequence>